<proteinExistence type="predicted"/>
<accession>A0A1I2FQ42</accession>
<dbReference type="Proteomes" id="UP000199645">
    <property type="component" value="Unassembled WGS sequence"/>
</dbReference>
<name>A0A1I2FQ42_9ACTN</name>
<dbReference type="OrthoDB" id="3695809at2"/>
<gene>
    <name evidence="1" type="ORF">SAMN05421541_105530</name>
</gene>
<evidence type="ECO:0008006" key="3">
    <source>
        <dbReference type="Google" id="ProtNLM"/>
    </source>
</evidence>
<keyword evidence="2" id="KW-1185">Reference proteome</keyword>
<dbReference type="Gene3D" id="3.30.1310.10">
    <property type="entry name" value="Nucleoid-associated protein YbaB-like domain"/>
    <property type="match status" value="1"/>
</dbReference>
<evidence type="ECO:0000313" key="2">
    <source>
        <dbReference type="Proteomes" id="UP000199645"/>
    </source>
</evidence>
<evidence type="ECO:0000313" key="1">
    <source>
        <dbReference type="EMBL" id="SFF06546.1"/>
    </source>
</evidence>
<dbReference type="EMBL" id="FONV01000005">
    <property type="protein sequence ID" value="SFF06546.1"/>
    <property type="molecule type" value="Genomic_DNA"/>
</dbReference>
<reference evidence="1 2" key="1">
    <citation type="submission" date="2016-10" db="EMBL/GenBank/DDBJ databases">
        <authorList>
            <person name="de Groot N.N."/>
        </authorList>
    </citation>
    <scope>NUCLEOTIDE SEQUENCE [LARGE SCALE GENOMIC DNA]</scope>
    <source>
        <strain evidence="1 2">DSM 43019</strain>
    </source>
</reference>
<protein>
    <recommendedName>
        <fullName evidence="3">YbaB/EbfC DNA-binding family protein</fullName>
    </recommendedName>
</protein>
<sequence length="127" mass="13522">MDELLDPDASLTYLRGWQDRVERNAATARDTADRIAAVRGTARDGNDLTEVTVDSTGALLDIRFTDRIHRFPPSAVARAVLDASTAARRAAAGRAREIVTETLGPDSPAARAITAQIDSRAGEGPHG</sequence>
<dbReference type="AlphaFoldDB" id="A0A1I2FQ42"/>
<dbReference type="RefSeq" id="WP_093614649.1">
    <property type="nucleotide sequence ID" value="NZ_BOMT01000037.1"/>
</dbReference>
<organism evidence="1 2">
    <name type="scientific">Actinoplanes philippinensis</name>
    <dbReference type="NCBI Taxonomy" id="35752"/>
    <lineage>
        <taxon>Bacteria</taxon>
        <taxon>Bacillati</taxon>
        <taxon>Actinomycetota</taxon>
        <taxon>Actinomycetes</taxon>
        <taxon>Micromonosporales</taxon>
        <taxon>Micromonosporaceae</taxon>
        <taxon>Actinoplanes</taxon>
    </lineage>
</organism>
<dbReference type="InterPro" id="IPR036894">
    <property type="entry name" value="YbaB-like_sf"/>
</dbReference>
<dbReference type="STRING" id="35752.SAMN05421541_105530"/>